<evidence type="ECO:0000313" key="2">
    <source>
        <dbReference type="Proteomes" id="UP000078397"/>
    </source>
</evidence>
<dbReference type="AlphaFoldDB" id="A0A219APK4"/>
<reference evidence="1 2" key="1">
    <citation type="journal article" date="2016" name="PLoS Pathog.">
        <title>Biosynthesis of antibiotic leucinostatins in bio-control fungus Purpureocillium lilacinum and their inhibition on phytophthora revealed by genome mining.</title>
        <authorList>
            <person name="Wang G."/>
            <person name="Liu Z."/>
            <person name="Lin R."/>
            <person name="Li E."/>
            <person name="Mao Z."/>
            <person name="Ling J."/>
            <person name="Yang Y."/>
            <person name="Yin W.B."/>
            <person name="Xie B."/>
        </authorList>
    </citation>
    <scope>NUCLEOTIDE SEQUENCE [LARGE SCALE GENOMIC DNA]</scope>
    <source>
        <strain evidence="1">170</strain>
    </source>
</reference>
<name>A0A219APK4_METCM</name>
<dbReference type="Proteomes" id="UP000078397">
    <property type="component" value="Unassembled WGS sequence"/>
</dbReference>
<protein>
    <submittedName>
        <fullName evidence="1">Uncharacterized protein</fullName>
    </submittedName>
</protein>
<accession>A0A219APK4</accession>
<proteinExistence type="predicted"/>
<organism evidence="1 2">
    <name type="scientific">Pochonia chlamydosporia 170</name>
    <dbReference type="NCBI Taxonomy" id="1380566"/>
    <lineage>
        <taxon>Eukaryota</taxon>
        <taxon>Fungi</taxon>
        <taxon>Dikarya</taxon>
        <taxon>Ascomycota</taxon>
        <taxon>Pezizomycotina</taxon>
        <taxon>Sordariomycetes</taxon>
        <taxon>Hypocreomycetidae</taxon>
        <taxon>Hypocreales</taxon>
        <taxon>Clavicipitaceae</taxon>
        <taxon>Pochonia</taxon>
    </lineage>
</organism>
<dbReference type="KEGG" id="pchm:VFPPC_18126"/>
<comment type="caution">
    <text evidence="1">The sequence shown here is derived from an EMBL/GenBank/DDBJ whole genome shotgun (WGS) entry which is preliminary data.</text>
</comment>
<keyword evidence="2" id="KW-1185">Reference proteome</keyword>
<dbReference type="EMBL" id="LSBJ02000007">
    <property type="protein sequence ID" value="OWT42713.1"/>
    <property type="molecule type" value="Genomic_DNA"/>
</dbReference>
<dbReference type="RefSeq" id="XP_022285194.1">
    <property type="nucleotide sequence ID" value="XM_022429782.1"/>
</dbReference>
<dbReference type="GeneID" id="33936991"/>
<evidence type="ECO:0000313" key="1">
    <source>
        <dbReference type="EMBL" id="OWT42713.1"/>
    </source>
</evidence>
<gene>
    <name evidence="1" type="ORF">VFPPC_18126</name>
</gene>
<sequence length="49" mass="5461">MKSRMCHQQPCALLVSAGDVDMLADIIMRNRLIIYDLLALQAPALMTKS</sequence>